<evidence type="ECO:0000256" key="1">
    <source>
        <dbReference type="SAM" id="Phobius"/>
    </source>
</evidence>
<dbReference type="Proteomes" id="UP000283387">
    <property type="component" value="Unassembled WGS sequence"/>
</dbReference>
<comment type="caution">
    <text evidence="3">The sequence shown here is derived from an EMBL/GenBank/DDBJ whole genome shotgun (WGS) entry which is preliminary data.</text>
</comment>
<dbReference type="EMBL" id="RAPN01000001">
    <property type="protein sequence ID" value="RKD90113.1"/>
    <property type="molecule type" value="Genomic_DNA"/>
</dbReference>
<evidence type="ECO:0000313" key="3">
    <source>
        <dbReference type="EMBL" id="RKD90113.1"/>
    </source>
</evidence>
<dbReference type="InterPro" id="IPR052710">
    <property type="entry name" value="CAAX_protease"/>
</dbReference>
<dbReference type="Pfam" id="PF02517">
    <property type="entry name" value="Rce1-like"/>
    <property type="match status" value="1"/>
</dbReference>
<gene>
    <name evidence="3" type="ORF">BC643_0449</name>
</gene>
<feature type="transmembrane region" description="Helical" evidence="1">
    <location>
        <begin position="78"/>
        <end position="96"/>
    </location>
</feature>
<feature type="transmembrane region" description="Helical" evidence="1">
    <location>
        <begin position="193"/>
        <end position="209"/>
    </location>
</feature>
<evidence type="ECO:0000259" key="2">
    <source>
        <dbReference type="Pfam" id="PF02517"/>
    </source>
</evidence>
<dbReference type="GO" id="GO:0004175">
    <property type="term" value="F:endopeptidase activity"/>
    <property type="evidence" value="ECO:0007669"/>
    <property type="project" value="UniProtKB-ARBA"/>
</dbReference>
<dbReference type="InterPro" id="IPR003675">
    <property type="entry name" value="Rce1/LyrA-like_dom"/>
</dbReference>
<keyword evidence="1" id="KW-0812">Transmembrane</keyword>
<evidence type="ECO:0000313" key="4">
    <source>
        <dbReference type="Proteomes" id="UP000283387"/>
    </source>
</evidence>
<dbReference type="GO" id="GO:0080120">
    <property type="term" value="P:CAAX-box protein maturation"/>
    <property type="evidence" value="ECO:0007669"/>
    <property type="project" value="UniProtKB-ARBA"/>
</dbReference>
<keyword evidence="1" id="KW-1133">Transmembrane helix</keyword>
<accession>A0A419W3U3</accession>
<dbReference type="PANTHER" id="PTHR36435">
    <property type="entry name" value="SLR1288 PROTEIN"/>
    <property type="match status" value="1"/>
</dbReference>
<sequence>MILKGDSFHSSPFSYLSETNYLRSSNTQRMNTEQQRFYPTFLGAAHLVILYIFIQTIVDFPLAIWDYYHGTEYLYNPAKKIILGVGSIVFILYFGYRKAKTSIDKLFPVKLFNPLILLPVTLFLMSAQIFLTEVNLWVDSWLPAPPWFWELFDKIFDNDLGIWGAFLKVVIIAPIIEELIFRGIIMHGFMRNYPQLIAIFFSGLLFALFHLNPWQFPATFMLGCLLGWIMIITRNIFACILGHAINNLLVLLSIEYNREISEFSFFLLKRNEQLHISYLVAALSLVLIGLFAAFKRKKVVA</sequence>
<protein>
    <recommendedName>
        <fullName evidence="2">CAAX prenyl protease 2/Lysostaphin resistance protein A-like domain-containing protein</fullName>
    </recommendedName>
</protein>
<feature type="transmembrane region" description="Helical" evidence="1">
    <location>
        <begin position="116"/>
        <end position="138"/>
    </location>
</feature>
<feature type="domain" description="CAAX prenyl protease 2/Lysostaphin resistance protein A-like" evidence="2">
    <location>
        <begin position="163"/>
        <end position="249"/>
    </location>
</feature>
<feature type="transmembrane region" description="Helical" evidence="1">
    <location>
        <begin position="274"/>
        <end position="294"/>
    </location>
</feature>
<keyword evidence="1" id="KW-0472">Membrane</keyword>
<dbReference type="OrthoDB" id="158986at2"/>
<feature type="transmembrane region" description="Helical" evidence="1">
    <location>
        <begin position="160"/>
        <end position="181"/>
    </location>
</feature>
<dbReference type="PANTHER" id="PTHR36435:SF1">
    <property type="entry name" value="CAAX AMINO TERMINAL PROTEASE FAMILY PROTEIN"/>
    <property type="match status" value="1"/>
</dbReference>
<organism evidence="3 4">
    <name type="scientific">Mangrovibacterium diazotrophicum</name>
    <dbReference type="NCBI Taxonomy" id="1261403"/>
    <lineage>
        <taxon>Bacteria</taxon>
        <taxon>Pseudomonadati</taxon>
        <taxon>Bacteroidota</taxon>
        <taxon>Bacteroidia</taxon>
        <taxon>Marinilabiliales</taxon>
        <taxon>Prolixibacteraceae</taxon>
        <taxon>Mangrovibacterium</taxon>
    </lineage>
</organism>
<reference evidence="3 4" key="1">
    <citation type="submission" date="2018-09" db="EMBL/GenBank/DDBJ databases">
        <title>Genomic Encyclopedia of Archaeal and Bacterial Type Strains, Phase II (KMG-II): from individual species to whole genera.</title>
        <authorList>
            <person name="Goeker M."/>
        </authorList>
    </citation>
    <scope>NUCLEOTIDE SEQUENCE [LARGE SCALE GENOMIC DNA]</scope>
    <source>
        <strain evidence="3 4">DSM 27148</strain>
    </source>
</reference>
<keyword evidence="4" id="KW-1185">Reference proteome</keyword>
<proteinExistence type="predicted"/>
<feature type="transmembrane region" description="Helical" evidence="1">
    <location>
        <begin position="236"/>
        <end position="254"/>
    </location>
</feature>
<dbReference type="AlphaFoldDB" id="A0A419W3U3"/>
<feature type="transmembrane region" description="Helical" evidence="1">
    <location>
        <begin position="37"/>
        <end position="58"/>
    </location>
</feature>
<name>A0A419W3U3_9BACT</name>